<dbReference type="AlphaFoldDB" id="A0A915Q3N6"/>
<feature type="compositionally biased region" description="Low complexity" evidence="1">
    <location>
        <begin position="114"/>
        <end position="124"/>
    </location>
</feature>
<evidence type="ECO:0000256" key="1">
    <source>
        <dbReference type="SAM" id="MobiDB-lite"/>
    </source>
</evidence>
<feature type="compositionally biased region" description="Polar residues" evidence="1">
    <location>
        <begin position="39"/>
        <end position="52"/>
    </location>
</feature>
<feature type="region of interest" description="Disordered" evidence="1">
    <location>
        <begin position="103"/>
        <end position="124"/>
    </location>
</feature>
<protein>
    <submittedName>
        <fullName evidence="3">Ovate family protein</fullName>
    </submittedName>
</protein>
<dbReference type="SUPFAM" id="SSF81995">
    <property type="entry name" value="beta-sandwich domain of Sec23/24"/>
    <property type="match status" value="1"/>
</dbReference>
<proteinExistence type="predicted"/>
<dbReference type="Proteomes" id="UP000887581">
    <property type="component" value="Unplaced"/>
</dbReference>
<feature type="compositionally biased region" description="Low complexity" evidence="1">
    <location>
        <begin position="53"/>
        <end position="66"/>
    </location>
</feature>
<keyword evidence="2" id="KW-1185">Reference proteome</keyword>
<dbReference type="PANTHER" id="PTHR13270">
    <property type="entry name" value="PROTEIN C20ORF116-RELATED"/>
    <property type="match status" value="1"/>
</dbReference>
<sequence>MSSDNIPATKNSSLFLSLFSRKKRPNRSIAKSLDDNKKINSSSSIPFLSNGKTITNNNNHSHNSNSHLNITTHKNGYNNLGNTNSLTVPFESASTSWAKEFQLSQQQYHHHQQKQQQQEQHQQQQQQYHQQQQQYQQQQQLYQQQQQYHQQQQQYQQQQQQHVDLTFMDHVRYNNSYRNHNKNINVDDLSSLPLRTTDTVSNIRSRSESRTVTEKSPVLLLPKKAYSVDAMNQTNSVYLMEALETLGDVQPRVARSIPKHANVDTSNFAARSLENCLFDATVYDAMLHDSLKVCLKE</sequence>
<evidence type="ECO:0000313" key="2">
    <source>
        <dbReference type="Proteomes" id="UP000887581"/>
    </source>
</evidence>
<evidence type="ECO:0000313" key="3">
    <source>
        <dbReference type="WBParaSite" id="sdigi.contig869.g9921.t1"/>
    </source>
</evidence>
<name>A0A915Q3N6_9BILA</name>
<reference evidence="3" key="1">
    <citation type="submission" date="2022-11" db="UniProtKB">
        <authorList>
            <consortium name="WormBaseParasite"/>
        </authorList>
    </citation>
    <scope>IDENTIFICATION</scope>
</reference>
<dbReference type="WBParaSite" id="sdigi.contig869.g9921.t1">
    <property type="protein sequence ID" value="sdigi.contig869.g9921.t1"/>
    <property type="gene ID" value="sdigi.contig869.g9921"/>
</dbReference>
<organism evidence="2 3">
    <name type="scientific">Setaria digitata</name>
    <dbReference type="NCBI Taxonomy" id="48799"/>
    <lineage>
        <taxon>Eukaryota</taxon>
        <taxon>Metazoa</taxon>
        <taxon>Ecdysozoa</taxon>
        <taxon>Nematoda</taxon>
        <taxon>Chromadorea</taxon>
        <taxon>Rhabditida</taxon>
        <taxon>Spirurina</taxon>
        <taxon>Spiruromorpha</taxon>
        <taxon>Filarioidea</taxon>
        <taxon>Setariidae</taxon>
        <taxon>Setaria</taxon>
    </lineage>
</organism>
<accession>A0A915Q3N6</accession>
<feature type="region of interest" description="Disordered" evidence="1">
    <location>
        <begin position="35"/>
        <end position="66"/>
    </location>
</feature>
<dbReference type="PANTHER" id="PTHR13270:SF14">
    <property type="entry name" value="SEX DETERMINATION AND DOSAGE COMPENSATION PROTEIN SDC-2"/>
    <property type="match status" value="1"/>
</dbReference>